<keyword evidence="12" id="KW-0414">Isoprene biosynthesis</keyword>
<evidence type="ECO:0000256" key="2">
    <source>
        <dbReference type="ARBA" id="ARBA00001964"/>
    </source>
</evidence>
<dbReference type="GO" id="GO:0046872">
    <property type="term" value="F:metal ion binding"/>
    <property type="evidence" value="ECO:0007669"/>
    <property type="project" value="UniProtKB-KW"/>
</dbReference>
<dbReference type="GO" id="GO:0008661">
    <property type="term" value="F:1-deoxy-D-xylulose-5-phosphate synthase activity"/>
    <property type="evidence" value="ECO:0007669"/>
    <property type="project" value="UniProtKB-EC"/>
</dbReference>
<evidence type="ECO:0000259" key="13">
    <source>
        <dbReference type="SMART" id="SM00861"/>
    </source>
</evidence>
<keyword evidence="8" id="KW-0479">Metal-binding</keyword>
<evidence type="ECO:0000256" key="8">
    <source>
        <dbReference type="ARBA" id="ARBA00022723"/>
    </source>
</evidence>
<accession>A0A9D9HI02</accession>
<comment type="caution">
    <text evidence="14">The sequence shown here is derived from an EMBL/GenBank/DDBJ whole genome shotgun (WGS) entry which is preliminary data.</text>
</comment>
<dbReference type="Proteomes" id="UP000823616">
    <property type="component" value="Unassembled WGS sequence"/>
</dbReference>
<feature type="non-terminal residue" evidence="14">
    <location>
        <position position="553"/>
    </location>
</feature>
<dbReference type="EC" id="2.2.1.7" evidence="6"/>
<evidence type="ECO:0000256" key="3">
    <source>
        <dbReference type="ARBA" id="ARBA00004980"/>
    </source>
</evidence>
<dbReference type="PANTHER" id="PTHR43322:SF5">
    <property type="entry name" value="1-DEOXY-D-XYLULOSE-5-PHOSPHATE SYNTHASE, CHLOROPLASTIC"/>
    <property type="match status" value="1"/>
</dbReference>
<evidence type="ECO:0000256" key="11">
    <source>
        <dbReference type="ARBA" id="ARBA00023052"/>
    </source>
</evidence>
<keyword evidence="10" id="KW-0784">Thiamine biosynthesis</keyword>
<dbReference type="SUPFAM" id="SSF52518">
    <property type="entry name" value="Thiamin diphosphate-binding fold (THDP-binding)"/>
    <property type="match status" value="2"/>
</dbReference>
<evidence type="ECO:0000256" key="4">
    <source>
        <dbReference type="ARBA" id="ARBA00011081"/>
    </source>
</evidence>
<dbReference type="CDD" id="cd07033">
    <property type="entry name" value="TPP_PYR_DXS_TK_like"/>
    <property type="match status" value="1"/>
</dbReference>
<dbReference type="Gene3D" id="3.40.50.970">
    <property type="match status" value="2"/>
</dbReference>
<dbReference type="InterPro" id="IPR049557">
    <property type="entry name" value="Transketolase_CS"/>
</dbReference>
<dbReference type="SUPFAM" id="SSF52922">
    <property type="entry name" value="TK C-terminal domain-like"/>
    <property type="match status" value="1"/>
</dbReference>
<dbReference type="InterPro" id="IPR020826">
    <property type="entry name" value="Transketolase_BS"/>
</dbReference>
<name>A0A9D9HI02_9SPIR</name>
<dbReference type="EMBL" id="JADIMS010000132">
    <property type="protein sequence ID" value="MBO8450857.1"/>
    <property type="molecule type" value="Genomic_DNA"/>
</dbReference>
<dbReference type="GO" id="GO:0019288">
    <property type="term" value="P:isopentenyl diphosphate biosynthetic process, methylerythritol 4-phosphate pathway"/>
    <property type="evidence" value="ECO:0007669"/>
    <property type="project" value="TreeGrafter"/>
</dbReference>
<dbReference type="PANTHER" id="PTHR43322">
    <property type="entry name" value="1-D-DEOXYXYLULOSE 5-PHOSPHATE SYNTHASE-RELATED"/>
    <property type="match status" value="1"/>
</dbReference>
<keyword evidence="9" id="KW-0460">Magnesium</keyword>
<dbReference type="InterPro" id="IPR009014">
    <property type="entry name" value="Transketo_C/PFOR_II"/>
</dbReference>
<proteinExistence type="inferred from homology"/>
<comment type="similarity">
    <text evidence="4">Belongs to the transketolase family. DXPS subfamily.</text>
</comment>
<keyword evidence="11" id="KW-0786">Thiamine pyrophosphate</keyword>
<dbReference type="Pfam" id="PF13292">
    <property type="entry name" value="DXP_synthase_N"/>
    <property type="match status" value="1"/>
</dbReference>
<comment type="cofactor">
    <cofactor evidence="2">
        <name>thiamine diphosphate</name>
        <dbReference type="ChEBI" id="CHEBI:58937"/>
    </cofactor>
</comment>
<dbReference type="NCBIfam" id="TIGR00204">
    <property type="entry name" value="dxs"/>
    <property type="match status" value="1"/>
</dbReference>
<dbReference type="AlphaFoldDB" id="A0A9D9HI02"/>
<reference evidence="14" key="1">
    <citation type="submission" date="2020-10" db="EMBL/GenBank/DDBJ databases">
        <authorList>
            <person name="Gilroy R."/>
        </authorList>
    </citation>
    <scope>NUCLEOTIDE SEQUENCE</scope>
    <source>
        <strain evidence="14">B3-4054</strain>
    </source>
</reference>
<dbReference type="GO" id="GO:0016114">
    <property type="term" value="P:terpenoid biosynthetic process"/>
    <property type="evidence" value="ECO:0007669"/>
    <property type="project" value="InterPro"/>
</dbReference>
<feature type="domain" description="Transketolase-like pyrimidine-binding" evidence="13">
    <location>
        <begin position="316"/>
        <end position="479"/>
    </location>
</feature>
<evidence type="ECO:0000313" key="14">
    <source>
        <dbReference type="EMBL" id="MBO8450857.1"/>
    </source>
</evidence>
<dbReference type="NCBIfam" id="NF003933">
    <property type="entry name" value="PRK05444.2-2"/>
    <property type="match status" value="1"/>
</dbReference>
<dbReference type="CDD" id="cd02007">
    <property type="entry name" value="TPP_DXS"/>
    <property type="match status" value="1"/>
</dbReference>
<gene>
    <name evidence="14" type="ORF">IAA96_07100</name>
</gene>
<dbReference type="InterPro" id="IPR033248">
    <property type="entry name" value="Transketolase_C"/>
</dbReference>
<dbReference type="InterPro" id="IPR005475">
    <property type="entry name" value="Transketolase-like_Pyr-bd"/>
</dbReference>
<comment type="subunit">
    <text evidence="5">Homodimer.</text>
</comment>
<dbReference type="SMART" id="SM00861">
    <property type="entry name" value="Transket_pyr"/>
    <property type="match status" value="1"/>
</dbReference>
<evidence type="ECO:0000313" key="15">
    <source>
        <dbReference type="Proteomes" id="UP000823616"/>
    </source>
</evidence>
<reference evidence="14" key="2">
    <citation type="journal article" date="2021" name="PeerJ">
        <title>Extensive microbial diversity within the chicken gut microbiome revealed by metagenomics and culture.</title>
        <authorList>
            <person name="Gilroy R."/>
            <person name="Ravi A."/>
            <person name="Getino M."/>
            <person name="Pursley I."/>
            <person name="Horton D.L."/>
            <person name="Alikhan N.F."/>
            <person name="Baker D."/>
            <person name="Gharbi K."/>
            <person name="Hall N."/>
            <person name="Watson M."/>
            <person name="Adriaenssens E.M."/>
            <person name="Foster-Nyarko E."/>
            <person name="Jarju S."/>
            <person name="Secka A."/>
            <person name="Antonio M."/>
            <person name="Oren A."/>
            <person name="Chaudhuri R.R."/>
            <person name="La Ragione R."/>
            <person name="Hildebrand F."/>
            <person name="Pallen M.J."/>
        </authorList>
    </citation>
    <scope>NUCLEOTIDE SEQUENCE</scope>
    <source>
        <strain evidence="14">B3-4054</strain>
    </source>
</reference>
<dbReference type="GO" id="GO:0005829">
    <property type="term" value="C:cytosol"/>
    <property type="evidence" value="ECO:0007669"/>
    <property type="project" value="TreeGrafter"/>
</dbReference>
<dbReference type="PROSITE" id="PS00802">
    <property type="entry name" value="TRANSKETOLASE_2"/>
    <property type="match status" value="1"/>
</dbReference>
<dbReference type="GO" id="GO:0009228">
    <property type="term" value="P:thiamine biosynthetic process"/>
    <property type="evidence" value="ECO:0007669"/>
    <property type="project" value="UniProtKB-KW"/>
</dbReference>
<evidence type="ECO:0000256" key="10">
    <source>
        <dbReference type="ARBA" id="ARBA00022977"/>
    </source>
</evidence>
<dbReference type="InterPro" id="IPR005477">
    <property type="entry name" value="Dxylulose-5-P_synthase"/>
</dbReference>
<dbReference type="Gene3D" id="3.40.50.920">
    <property type="match status" value="1"/>
</dbReference>
<dbReference type="Pfam" id="PF02779">
    <property type="entry name" value="Transket_pyr"/>
    <property type="match status" value="1"/>
</dbReference>
<sequence>MGRSILAGIDSPASLKKLSTREAEALAEEIRKIIVETVSHNGGHLSSNLGVIELTIALHMVFSSPEDAIVWDVGHQCYAHKLLTGRAARFSTIRKKGGLSGFPRRDESPHDVFGTGHASTSISAAYGILTARRMQGRSGKVVAVIGDGALTGGMAYEALSHAGENKKDLIVILNDNKMSIGKNTGALSEYLSRLSMRRRYQRLKLHTERFVRAIPLVGGKLYRLISKLKSGLKTFLLNDNFFMDLGFEYVGPLNGHKIEELRKVLTDVKKLDHPVVVHVVTKKGCGYSYAENDPALFHGIGPFCTSDGTVEKFDRVSFTEAFSALMLEEAGKRPDLVAVTAAMAKGTGLAAFSHRFPSRFFDVGIAEAHAVTFAAGLAAGGLLPVVAVYSTFMQRAVDQVIHDVALQSLPVVFALDRAGAVPDDGETHQGIYDIALFRSVPGLSVLSPVSAEEMRLLFRWAFDRRKPVLLRYPKTTCPTEIPAFSLPVGEGRGIFVEQEGSDALIACTGGIFGEVQEAANILARRDAPVDIYHFRFLKPLDEDYFLEVTAPYR</sequence>
<organism evidence="14 15">
    <name type="scientific">Candidatus Avitreponema avistercoris</name>
    <dbReference type="NCBI Taxonomy" id="2840705"/>
    <lineage>
        <taxon>Bacteria</taxon>
        <taxon>Pseudomonadati</taxon>
        <taxon>Spirochaetota</taxon>
        <taxon>Spirochaetia</taxon>
        <taxon>Spirochaetales</taxon>
        <taxon>Candidatus Avitreponema</taxon>
    </lineage>
</organism>
<evidence type="ECO:0000256" key="12">
    <source>
        <dbReference type="ARBA" id="ARBA00023229"/>
    </source>
</evidence>
<evidence type="ECO:0000256" key="6">
    <source>
        <dbReference type="ARBA" id="ARBA00013150"/>
    </source>
</evidence>
<keyword evidence="7 14" id="KW-0808">Transferase</keyword>
<comment type="pathway">
    <text evidence="3">Metabolic intermediate biosynthesis; 1-deoxy-D-xylulose 5-phosphate biosynthesis; 1-deoxy-D-xylulose 5-phosphate from D-glyceraldehyde 3-phosphate and pyruvate: step 1/1.</text>
</comment>
<evidence type="ECO:0000256" key="7">
    <source>
        <dbReference type="ARBA" id="ARBA00022679"/>
    </source>
</evidence>
<comment type="cofactor">
    <cofactor evidence="1">
        <name>Mg(2+)</name>
        <dbReference type="ChEBI" id="CHEBI:18420"/>
    </cofactor>
</comment>
<dbReference type="Pfam" id="PF02780">
    <property type="entry name" value="Transketolase_C"/>
    <property type="match status" value="1"/>
</dbReference>
<dbReference type="InterPro" id="IPR029061">
    <property type="entry name" value="THDP-binding"/>
</dbReference>
<dbReference type="PROSITE" id="PS00801">
    <property type="entry name" value="TRANSKETOLASE_1"/>
    <property type="match status" value="1"/>
</dbReference>
<evidence type="ECO:0000256" key="1">
    <source>
        <dbReference type="ARBA" id="ARBA00001946"/>
    </source>
</evidence>
<dbReference type="HAMAP" id="MF_00315">
    <property type="entry name" value="DXP_synth"/>
    <property type="match status" value="1"/>
</dbReference>
<evidence type="ECO:0000256" key="9">
    <source>
        <dbReference type="ARBA" id="ARBA00022842"/>
    </source>
</evidence>
<protein>
    <recommendedName>
        <fullName evidence="6">1-deoxy-D-xylulose-5-phosphate synthase</fullName>
        <ecNumber evidence="6">2.2.1.7</ecNumber>
    </recommendedName>
</protein>
<evidence type="ECO:0000256" key="5">
    <source>
        <dbReference type="ARBA" id="ARBA00011738"/>
    </source>
</evidence>